<dbReference type="PANTHER" id="PTHR33794:SF1">
    <property type="entry name" value="BACILLOLYSIN"/>
    <property type="match status" value="1"/>
</dbReference>
<dbReference type="InterPro" id="IPR036573">
    <property type="entry name" value="CBM_sf_5/12"/>
</dbReference>
<dbReference type="Gene3D" id="3.10.170.10">
    <property type="match status" value="1"/>
</dbReference>
<dbReference type="SUPFAM" id="SSF55486">
    <property type="entry name" value="Metalloproteases ('zincins'), catalytic domain"/>
    <property type="match status" value="1"/>
</dbReference>
<dbReference type="Gene3D" id="3.10.450.490">
    <property type="match status" value="1"/>
</dbReference>
<dbReference type="InterPro" id="IPR001570">
    <property type="entry name" value="Peptidase_M4_C_domain"/>
</dbReference>
<keyword evidence="7 11" id="KW-0482">Metalloprotease</keyword>
<keyword evidence="2 11" id="KW-0645">Protease</keyword>
<dbReference type="PRINTS" id="PR00730">
    <property type="entry name" value="THERMOLYSIN"/>
</dbReference>
<keyword evidence="6" id="KW-0862">Zinc</keyword>
<evidence type="ECO:0000256" key="9">
    <source>
        <dbReference type="SAM" id="SignalP"/>
    </source>
</evidence>
<dbReference type="Gene3D" id="1.10.390.10">
    <property type="entry name" value="Neutral Protease Domain 2"/>
    <property type="match status" value="1"/>
</dbReference>
<dbReference type="InterPro" id="IPR011096">
    <property type="entry name" value="FTP_domain"/>
</dbReference>
<dbReference type="Pfam" id="PF02868">
    <property type="entry name" value="Peptidase_M4_C"/>
    <property type="match status" value="1"/>
</dbReference>
<keyword evidence="4 9" id="KW-0732">Signal</keyword>
<dbReference type="Gene3D" id="2.60.40.10">
    <property type="entry name" value="Immunoglobulins"/>
    <property type="match status" value="2"/>
</dbReference>
<dbReference type="SUPFAM" id="SSF51055">
    <property type="entry name" value="Carbohydrate binding domain"/>
    <property type="match status" value="1"/>
</dbReference>
<evidence type="ECO:0000256" key="7">
    <source>
        <dbReference type="ARBA" id="ARBA00023049"/>
    </source>
</evidence>
<dbReference type="CDD" id="cd12214">
    <property type="entry name" value="ChiA1_BD"/>
    <property type="match status" value="1"/>
</dbReference>
<keyword evidence="12" id="KW-1185">Reference proteome</keyword>
<dbReference type="RefSeq" id="WP_072985873.1">
    <property type="nucleotide sequence ID" value="NZ_FQZB01000006.1"/>
</dbReference>
<dbReference type="GO" id="GO:0005576">
    <property type="term" value="C:extracellular region"/>
    <property type="evidence" value="ECO:0007669"/>
    <property type="project" value="InterPro"/>
</dbReference>
<organism evidence="11 12">
    <name type="scientific">Clostridium cavendishii DSM 21758</name>
    <dbReference type="NCBI Taxonomy" id="1121302"/>
    <lineage>
        <taxon>Bacteria</taxon>
        <taxon>Bacillati</taxon>
        <taxon>Bacillota</taxon>
        <taxon>Clostridia</taxon>
        <taxon>Eubacteriales</taxon>
        <taxon>Clostridiaceae</taxon>
        <taxon>Clostridium</taxon>
    </lineage>
</organism>
<protein>
    <submittedName>
        <fullName evidence="11">Zn-dependent metalloprotease</fullName>
    </submittedName>
</protein>
<gene>
    <name evidence="11" type="ORF">SAMN02745163_01303</name>
</gene>
<feature type="active site" evidence="8">
    <location>
        <position position="370"/>
    </location>
</feature>
<evidence type="ECO:0000256" key="8">
    <source>
        <dbReference type="PIRSR" id="PIRSR623612-1"/>
    </source>
</evidence>
<evidence type="ECO:0000256" key="1">
    <source>
        <dbReference type="ARBA" id="ARBA00009388"/>
    </source>
</evidence>
<sequence>MKRKTIFLVALFFATTMITPISANAQEKKGYLKSLIEAKSYTGDNKLFVQWDESKEVPRFISGNLSQSPVTSSATVQKYLQENLDAFNLKGGEFKLINTEKDNLGFTHYKYQFEVDNIAVYGSEIIVHVNKDGVIDTINGQTEPSVPILKYSQNFKISKDKAVDNSIVETGLKKDAITKKDVSSVIYENNKTWSSAYQVNLSGLGFNWMLFIDGNTGKTIDKYDNLAHDAAIGTGIGQRGDTKTLNINSTSNGYILENVSGPGKITTADAYNGTEVPGTAVQSSTTNFNTDRGRAAVDAHYYVSKAAEYFKNNFGRQGFDGQGSPLNVAVHFDVNYVNAYFDGYNQLVFGDGDGRIAGNFAKAFDVVAHEFTHGVTANSARLTYRNQSGALNESFSDVFGAIIENKTDDLWTMGEDLGIPGQPLQVARNLSNPRLYGQPDNMSQYVNTTADSGGVHTNSGIPNKAFYNIATSIGTEKAVKIYYRALTTYLFASANFTDARSAIEKAANDLYGVNEKWNVSKGFYDVGVGGNPGQDPGQNLSLKAAQLSSDNPNNTGNYNLTLTVPKNNTAKTIKLTENNSTVILSQTIDASANDIVINKVFSNKAEGTYNYVAEVSDGTNTLTSQIKITVSNTQTPILQPADISVDNATNSGNYTLTIKLPSNNSATKVSLFENLSTTPILTQSVNVLQNPITLTKAFTNKPEGTYNYRVDVSDGITTKSSTIKVTVKQSIPSTDTWKENVLYKAGDKVIYNNVTYICLQGHTSLANWTPDVVPALWQRA</sequence>
<dbReference type="AlphaFoldDB" id="A0A1M6GJ77"/>
<dbReference type="InterPro" id="IPR013856">
    <property type="entry name" value="Peptidase_M4_domain"/>
</dbReference>
<feature type="chain" id="PRO_5012770848" evidence="9">
    <location>
        <begin position="26"/>
        <end position="780"/>
    </location>
</feature>
<evidence type="ECO:0000256" key="3">
    <source>
        <dbReference type="ARBA" id="ARBA00022723"/>
    </source>
</evidence>
<name>A0A1M6GJ77_9CLOT</name>
<evidence type="ECO:0000256" key="4">
    <source>
        <dbReference type="ARBA" id="ARBA00022729"/>
    </source>
</evidence>
<dbReference type="InterPro" id="IPR027268">
    <property type="entry name" value="Peptidase_M4/M1_CTD_sf"/>
</dbReference>
<evidence type="ECO:0000256" key="2">
    <source>
        <dbReference type="ARBA" id="ARBA00022670"/>
    </source>
</evidence>
<dbReference type="GO" id="GO:0004553">
    <property type="term" value="F:hydrolase activity, hydrolyzing O-glycosyl compounds"/>
    <property type="evidence" value="ECO:0007669"/>
    <property type="project" value="InterPro"/>
</dbReference>
<evidence type="ECO:0000256" key="6">
    <source>
        <dbReference type="ARBA" id="ARBA00022833"/>
    </source>
</evidence>
<dbReference type="Pfam" id="PF07504">
    <property type="entry name" value="FTP"/>
    <property type="match status" value="1"/>
</dbReference>
<dbReference type="InterPro" id="IPR003610">
    <property type="entry name" value="CBM5/12"/>
</dbReference>
<feature type="signal peptide" evidence="9">
    <location>
        <begin position="1"/>
        <end position="25"/>
    </location>
</feature>
<feature type="active site" description="Proton donor" evidence="8">
    <location>
        <position position="456"/>
    </location>
</feature>
<dbReference type="GO" id="GO:0006508">
    <property type="term" value="P:proteolysis"/>
    <property type="evidence" value="ECO:0007669"/>
    <property type="project" value="UniProtKB-KW"/>
</dbReference>
<reference evidence="11 12" key="1">
    <citation type="submission" date="2016-11" db="EMBL/GenBank/DDBJ databases">
        <authorList>
            <person name="Jaros S."/>
            <person name="Januszkiewicz K."/>
            <person name="Wedrychowicz H."/>
        </authorList>
    </citation>
    <scope>NUCLEOTIDE SEQUENCE [LARGE SCALE GENOMIC DNA]</scope>
    <source>
        <strain evidence="11 12">DSM 21758</strain>
    </source>
</reference>
<dbReference type="CDD" id="cd09597">
    <property type="entry name" value="M4_TLP"/>
    <property type="match status" value="1"/>
</dbReference>
<dbReference type="GO" id="GO:0005975">
    <property type="term" value="P:carbohydrate metabolic process"/>
    <property type="evidence" value="ECO:0007669"/>
    <property type="project" value="InterPro"/>
</dbReference>
<dbReference type="EMBL" id="FQZB01000006">
    <property type="protein sequence ID" value="SHJ09979.1"/>
    <property type="molecule type" value="Genomic_DNA"/>
</dbReference>
<dbReference type="Pfam" id="PF02839">
    <property type="entry name" value="CBM_5_12"/>
    <property type="match status" value="1"/>
</dbReference>
<dbReference type="InterPro" id="IPR013783">
    <property type="entry name" value="Ig-like_fold"/>
</dbReference>
<dbReference type="GO" id="GO:0004222">
    <property type="term" value="F:metalloendopeptidase activity"/>
    <property type="evidence" value="ECO:0007669"/>
    <property type="project" value="InterPro"/>
</dbReference>
<evidence type="ECO:0000313" key="12">
    <source>
        <dbReference type="Proteomes" id="UP000184310"/>
    </source>
</evidence>
<dbReference type="SMART" id="SM00495">
    <property type="entry name" value="ChtBD3"/>
    <property type="match status" value="1"/>
</dbReference>
<dbReference type="InterPro" id="IPR050728">
    <property type="entry name" value="Zinc_Metalloprotease_M4"/>
</dbReference>
<dbReference type="PANTHER" id="PTHR33794">
    <property type="entry name" value="BACILLOLYSIN"/>
    <property type="match status" value="1"/>
</dbReference>
<feature type="domain" description="Chitin-binding type-3" evidence="10">
    <location>
        <begin position="734"/>
        <end position="780"/>
    </location>
</feature>
<dbReference type="Gene3D" id="2.10.10.20">
    <property type="entry name" value="Carbohydrate-binding module superfamily 5/12"/>
    <property type="match status" value="1"/>
</dbReference>
<keyword evidence="5" id="KW-0378">Hydrolase</keyword>
<comment type="similarity">
    <text evidence="1">Belongs to the peptidase M4 family.</text>
</comment>
<dbReference type="OrthoDB" id="1849628at2"/>
<dbReference type="GO" id="GO:0046872">
    <property type="term" value="F:metal ion binding"/>
    <property type="evidence" value="ECO:0007669"/>
    <property type="project" value="UniProtKB-KW"/>
</dbReference>
<proteinExistence type="inferred from homology"/>
<keyword evidence="3" id="KW-0479">Metal-binding</keyword>
<evidence type="ECO:0000256" key="5">
    <source>
        <dbReference type="ARBA" id="ARBA00022801"/>
    </source>
</evidence>
<dbReference type="STRING" id="1121302.SAMN02745163_01303"/>
<dbReference type="Proteomes" id="UP000184310">
    <property type="component" value="Unassembled WGS sequence"/>
</dbReference>
<accession>A0A1M6GJ77</accession>
<evidence type="ECO:0000313" key="11">
    <source>
        <dbReference type="EMBL" id="SHJ09979.1"/>
    </source>
</evidence>
<dbReference type="GO" id="GO:0030246">
    <property type="term" value="F:carbohydrate binding"/>
    <property type="evidence" value="ECO:0007669"/>
    <property type="project" value="InterPro"/>
</dbReference>
<evidence type="ECO:0000259" key="10">
    <source>
        <dbReference type="SMART" id="SM00495"/>
    </source>
</evidence>
<dbReference type="InterPro" id="IPR023612">
    <property type="entry name" value="Peptidase_M4"/>
</dbReference>
<dbReference type="Pfam" id="PF01447">
    <property type="entry name" value="Peptidase_M4"/>
    <property type="match status" value="1"/>
</dbReference>